<keyword evidence="2 6" id="KW-0812">Transmembrane</keyword>
<dbReference type="PANTHER" id="PTHR23423">
    <property type="entry name" value="ORGANIC SOLUTE TRANSPORTER-RELATED"/>
    <property type="match status" value="1"/>
</dbReference>
<feature type="region of interest" description="Disordered" evidence="5">
    <location>
        <begin position="411"/>
        <end position="541"/>
    </location>
</feature>
<name>A0ABR2YQU6_9CHLO</name>
<evidence type="ECO:0000313" key="8">
    <source>
        <dbReference type="Proteomes" id="UP001491310"/>
    </source>
</evidence>
<proteinExistence type="predicted"/>
<feature type="transmembrane region" description="Helical" evidence="6">
    <location>
        <begin position="12"/>
        <end position="31"/>
    </location>
</feature>
<feature type="compositionally biased region" description="Basic and acidic residues" evidence="5">
    <location>
        <begin position="421"/>
        <end position="435"/>
    </location>
</feature>
<comment type="caution">
    <text evidence="7">The sequence shown here is derived from an EMBL/GenBank/DDBJ whole genome shotgun (WGS) entry which is preliminary data.</text>
</comment>
<comment type="subcellular location">
    <subcellularLocation>
        <location evidence="1">Membrane</location>
        <topology evidence="1">Multi-pass membrane protein</topology>
    </subcellularLocation>
</comment>
<feature type="transmembrane region" description="Helical" evidence="6">
    <location>
        <begin position="43"/>
        <end position="62"/>
    </location>
</feature>
<evidence type="ECO:0008006" key="9">
    <source>
        <dbReference type="Google" id="ProtNLM"/>
    </source>
</evidence>
<dbReference type="Proteomes" id="UP001491310">
    <property type="component" value="Unassembled WGS sequence"/>
</dbReference>
<evidence type="ECO:0000256" key="1">
    <source>
        <dbReference type="ARBA" id="ARBA00004141"/>
    </source>
</evidence>
<dbReference type="InterPro" id="IPR005178">
    <property type="entry name" value="Ostalpha/TMEM184C"/>
</dbReference>
<organism evidence="7 8">
    <name type="scientific">Coccomyxa subellipsoidea</name>
    <dbReference type="NCBI Taxonomy" id="248742"/>
    <lineage>
        <taxon>Eukaryota</taxon>
        <taxon>Viridiplantae</taxon>
        <taxon>Chlorophyta</taxon>
        <taxon>core chlorophytes</taxon>
        <taxon>Trebouxiophyceae</taxon>
        <taxon>Trebouxiophyceae incertae sedis</taxon>
        <taxon>Coccomyxaceae</taxon>
        <taxon>Coccomyxa</taxon>
    </lineage>
</organism>
<evidence type="ECO:0000256" key="6">
    <source>
        <dbReference type="SAM" id="Phobius"/>
    </source>
</evidence>
<feature type="transmembrane region" description="Helical" evidence="6">
    <location>
        <begin position="170"/>
        <end position="194"/>
    </location>
</feature>
<accession>A0ABR2YQU6</accession>
<keyword evidence="8" id="KW-1185">Reference proteome</keyword>
<feature type="transmembrane region" description="Helical" evidence="6">
    <location>
        <begin position="141"/>
        <end position="158"/>
    </location>
</feature>
<dbReference type="EMBL" id="JALJOT010000007">
    <property type="protein sequence ID" value="KAK9909223.1"/>
    <property type="molecule type" value="Genomic_DNA"/>
</dbReference>
<evidence type="ECO:0000256" key="3">
    <source>
        <dbReference type="ARBA" id="ARBA00022989"/>
    </source>
</evidence>
<feature type="compositionally biased region" description="Low complexity" evidence="5">
    <location>
        <begin position="517"/>
        <end position="526"/>
    </location>
</feature>
<evidence type="ECO:0000256" key="2">
    <source>
        <dbReference type="ARBA" id="ARBA00022692"/>
    </source>
</evidence>
<dbReference type="Pfam" id="PF03619">
    <property type="entry name" value="Solute_trans_a"/>
    <property type="match status" value="1"/>
</dbReference>
<feature type="transmembrane region" description="Helical" evidence="6">
    <location>
        <begin position="206"/>
        <end position="232"/>
    </location>
</feature>
<evidence type="ECO:0000313" key="7">
    <source>
        <dbReference type="EMBL" id="KAK9909223.1"/>
    </source>
</evidence>
<evidence type="ECO:0000256" key="4">
    <source>
        <dbReference type="ARBA" id="ARBA00023136"/>
    </source>
</evidence>
<evidence type="ECO:0000256" key="5">
    <source>
        <dbReference type="SAM" id="MobiDB-lite"/>
    </source>
</evidence>
<keyword evidence="3 6" id="KW-1133">Transmembrane helix</keyword>
<keyword evidence="4 6" id="KW-0472">Membrane</keyword>
<reference evidence="7 8" key="1">
    <citation type="journal article" date="2024" name="Nat. Commun.">
        <title>Phylogenomics reveals the evolutionary origins of lichenization in chlorophyte algae.</title>
        <authorList>
            <person name="Puginier C."/>
            <person name="Libourel C."/>
            <person name="Otte J."/>
            <person name="Skaloud P."/>
            <person name="Haon M."/>
            <person name="Grisel S."/>
            <person name="Petersen M."/>
            <person name="Berrin J.G."/>
            <person name="Delaux P.M."/>
            <person name="Dal Grande F."/>
            <person name="Keller J."/>
        </authorList>
    </citation>
    <scope>NUCLEOTIDE SEQUENCE [LARGE SCALE GENOMIC DNA]</scope>
    <source>
        <strain evidence="7 8">SAG 216-7</strain>
    </source>
</reference>
<sequence length="541" mass="58942">MALLGGPLPPVVAGLCGFAALGIAIYQIVMHVKHYTRPVFQRYIVRIIFMVPLYALMSFLSLLMEENSVYFGSIRDCYEAWVIYNFLSLCLAYVGGPGSVEVKMNGFVMNPSWLYCTCCMPPLPVNGAFVRMCKRGALQFVFLKPVIAIITVVLYTQHKYTEGYWGANDGYLWITIIYNITYTLALYSLVLFYMGTHELLAPFNPLLKFAVVKAVVFLTFWQGLFIAILQVAGTIRTVEDGKNLQNLLICLEMLPAALGMLWAFPYTEYKSSGANTGLGLENMRHVISIHDVVSDTMHQFAPTYHNYVLYSNGGSKEAPKTVKAKTFVAVGHETANKGEGGKNLRRDTMDANLLANMELGVHGDAAPGRHTSDMDGSVNGVAGGVQRTTTDDEAFYRATRDSLEVDQEGIELSSAPVTYGDTDKKGKGVVRRVESDDAEGPGPSVSIDIHDEDYVPSAVPPAAVMEANKPRKPAKEGKLARQKAKAATSAAPLHGSDDIEFVPAAALPQPPPKKAPAKAADASPPKAGKEWDDIDLSSPQP</sequence>
<gene>
    <name evidence="7" type="ORF">WJX75_009049</name>
</gene>
<protein>
    <recommendedName>
        <fullName evidence="9">DUF300-domain-containing protein</fullName>
    </recommendedName>
</protein>
<feature type="transmembrane region" description="Helical" evidence="6">
    <location>
        <begin position="82"/>
        <end position="100"/>
    </location>
</feature>
<dbReference type="SMART" id="SM01417">
    <property type="entry name" value="Solute_trans_a"/>
    <property type="match status" value="1"/>
</dbReference>